<feature type="compositionally biased region" description="Basic and acidic residues" evidence="1">
    <location>
        <begin position="83"/>
        <end position="92"/>
    </location>
</feature>
<name>A0A1B6F029_9HEMI</name>
<feature type="compositionally biased region" description="Polar residues" evidence="1">
    <location>
        <begin position="203"/>
        <end position="215"/>
    </location>
</feature>
<proteinExistence type="predicted"/>
<evidence type="ECO:0000313" key="2">
    <source>
        <dbReference type="EMBL" id="JAS43666.1"/>
    </source>
</evidence>
<feature type="region of interest" description="Disordered" evidence="1">
    <location>
        <begin position="8"/>
        <end position="342"/>
    </location>
</feature>
<organism evidence="2">
    <name type="scientific">Cuerna arida</name>
    <dbReference type="NCBI Taxonomy" id="1464854"/>
    <lineage>
        <taxon>Eukaryota</taxon>
        <taxon>Metazoa</taxon>
        <taxon>Ecdysozoa</taxon>
        <taxon>Arthropoda</taxon>
        <taxon>Hexapoda</taxon>
        <taxon>Insecta</taxon>
        <taxon>Pterygota</taxon>
        <taxon>Neoptera</taxon>
        <taxon>Paraneoptera</taxon>
        <taxon>Hemiptera</taxon>
        <taxon>Auchenorrhyncha</taxon>
        <taxon>Membracoidea</taxon>
        <taxon>Cicadellidae</taxon>
        <taxon>Cicadellinae</taxon>
        <taxon>Proconiini</taxon>
        <taxon>Cuerna</taxon>
    </lineage>
</organism>
<dbReference type="AlphaFoldDB" id="A0A1B6F029"/>
<feature type="compositionally biased region" description="Polar residues" evidence="1">
    <location>
        <begin position="308"/>
        <end position="327"/>
    </location>
</feature>
<gene>
    <name evidence="2" type="ORF">g.28750</name>
</gene>
<accession>A0A1B6F029</accession>
<dbReference type="EMBL" id="GECZ01026103">
    <property type="protein sequence ID" value="JAS43666.1"/>
    <property type="molecule type" value="Transcribed_RNA"/>
</dbReference>
<feature type="compositionally biased region" description="Basic and acidic residues" evidence="1">
    <location>
        <begin position="29"/>
        <end position="39"/>
    </location>
</feature>
<feature type="compositionally biased region" description="Low complexity" evidence="1">
    <location>
        <begin position="404"/>
        <end position="415"/>
    </location>
</feature>
<feature type="compositionally biased region" description="Low complexity" evidence="1">
    <location>
        <begin position="329"/>
        <end position="342"/>
    </location>
</feature>
<feature type="non-terminal residue" evidence="2">
    <location>
        <position position="1"/>
    </location>
</feature>
<sequence length="782" mass="80704">HQFCALLLEQVPDKKHGESEPTSINGVDNNDHDDPDHLGSDGQELVNEQDELQQTIVDEAKPDHEGGTLGGKTSTYESTYETQYKENDRELPVDTSSALEPDGSSLKPQNVSEIDFKQTQDIGKPAQPEDYEKIPEDSDVDQQSKSEVNPVDESDDNIPQDGTEKKPVQDNLEGDEGVGSTDGSNTLPDGGAGKPINIEEIGDSQQYNAESSQKPINEDDIEQDPKTEENGGLEHISDSDQDQQSVSSVDLINEESLEPVHIQESDELNQKVTKVQSIQDNKGSDESSPDEITEITYPKDSGEEDPQKISSNEQVFESDHPSGSGSKPVQGTTGGSTTTRHTVTTVEYVRNNNKPGSSRVVEGVYGNDKYTPGSQGGENIGQDGFNQVSDNGEITQKEVRTTYSQQVSQGGSQVGNPNLDNIQSGSSSGIGGVVHEVVETVVGHIGGHGQVVQGITRQGSDVLGNVGLGQEQTGSGLGPAGVIQEVISSHGRGVLGNVGTSQQGFSQQVSQVGRQVGTPNLDSIQGGSSSGIGGVVHEVVETVVGHIGGESGHGQVVQGITRQGSNLLGNVGLGQEQTGSGLGPAGVIQEIVSSHGGGLLGNVGMGQQQGGSGSGHMRVVQEVISSHGGNVLGNVGLGQSQGGSGSGHMQVVQEVARHGSTVLETVGLGGQSRGIGGLGQSGLGQLGSHHRSIFGSDGLGHSQRIGGLGHGGISRITSHGSGVLQQVGSGHSYGGRSGGQGYEEVGSQLASSYRTRGGSYGTYSSRSGSSGGGLAGGLLGLG</sequence>
<protein>
    <submittedName>
        <fullName evidence="2">Uncharacterized protein</fullName>
    </submittedName>
</protein>
<feature type="region of interest" description="Disordered" evidence="1">
    <location>
        <begin position="400"/>
        <end position="427"/>
    </location>
</feature>
<feature type="compositionally biased region" description="Polar residues" evidence="1">
    <location>
        <begin position="270"/>
        <end position="281"/>
    </location>
</feature>
<feature type="compositionally biased region" description="Polar residues" evidence="1">
    <location>
        <begin position="106"/>
        <end position="121"/>
    </location>
</feature>
<feature type="compositionally biased region" description="Low complexity" evidence="1">
    <location>
        <begin position="73"/>
        <end position="82"/>
    </location>
</feature>
<evidence type="ECO:0000256" key="1">
    <source>
        <dbReference type="SAM" id="MobiDB-lite"/>
    </source>
</evidence>
<reference evidence="2" key="1">
    <citation type="submission" date="2015-11" db="EMBL/GenBank/DDBJ databases">
        <title>De novo transcriptome assembly of four potential Pierce s Disease insect vectors from Arizona vineyards.</title>
        <authorList>
            <person name="Tassone E.E."/>
        </authorList>
    </citation>
    <scope>NUCLEOTIDE SEQUENCE</scope>
</reference>